<gene>
    <name evidence="2" type="ORF">FOL47_005849</name>
</gene>
<evidence type="ECO:0000313" key="2">
    <source>
        <dbReference type="EMBL" id="KAF4663224.1"/>
    </source>
</evidence>
<organism evidence="2 3">
    <name type="scientific">Perkinsus chesapeaki</name>
    <name type="common">Clam parasite</name>
    <name type="synonym">Perkinsus andrewsi</name>
    <dbReference type="NCBI Taxonomy" id="330153"/>
    <lineage>
        <taxon>Eukaryota</taxon>
        <taxon>Sar</taxon>
        <taxon>Alveolata</taxon>
        <taxon>Perkinsozoa</taxon>
        <taxon>Perkinsea</taxon>
        <taxon>Perkinsida</taxon>
        <taxon>Perkinsidae</taxon>
        <taxon>Perkinsus</taxon>
    </lineage>
</organism>
<keyword evidence="3" id="KW-1185">Reference proteome</keyword>
<reference evidence="2 3" key="1">
    <citation type="submission" date="2020-04" db="EMBL/GenBank/DDBJ databases">
        <title>Perkinsus chesapeaki whole genome sequence.</title>
        <authorList>
            <person name="Bogema D.R."/>
        </authorList>
    </citation>
    <scope>NUCLEOTIDE SEQUENCE [LARGE SCALE GENOMIC DNA]</scope>
    <source>
        <strain evidence="2">ATCC PRA-425</strain>
    </source>
</reference>
<feature type="chain" id="PRO_5029532220" evidence="1">
    <location>
        <begin position="20"/>
        <end position="182"/>
    </location>
</feature>
<keyword evidence="1" id="KW-0732">Signal</keyword>
<feature type="signal peptide" evidence="1">
    <location>
        <begin position="1"/>
        <end position="19"/>
    </location>
</feature>
<proteinExistence type="predicted"/>
<dbReference type="AlphaFoldDB" id="A0A7J6LVI4"/>
<accession>A0A7J6LVI4</accession>
<comment type="caution">
    <text evidence="2">The sequence shown here is derived from an EMBL/GenBank/DDBJ whole genome shotgun (WGS) entry which is preliminary data.</text>
</comment>
<dbReference type="Proteomes" id="UP000591131">
    <property type="component" value="Unassembled WGS sequence"/>
</dbReference>
<evidence type="ECO:0000313" key="3">
    <source>
        <dbReference type="Proteomes" id="UP000591131"/>
    </source>
</evidence>
<dbReference type="EMBL" id="JAAPAO010000323">
    <property type="protein sequence ID" value="KAF4663224.1"/>
    <property type="molecule type" value="Genomic_DNA"/>
</dbReference>
<name>A0A7J6LVI4_PERCH</name>
<protein>
    <submittedName>
        <fullName evidence="2">Uncharacterized protein</fullName>
    </submittedName>
</protein>
<sequence length="182" mass="20198">MIFSPFIPLLPLIIVLVYADTPPQPKTTGTYRSREPAVYGTCITFRGSTMDITGPERSKLPVAAKGSWLYTVSADPSGSYAISPTGENGATWPDNIRLKLAPDAKTITLVLPGESYTCKWLNSQPSVPVQMNIQPVEDDLHGNRYVGDTPTIKWGNEEEMERGRRDFAKLRSKVDLRDDKLI</sequence>
<evidence type="ECO:0000256" key="1">
    <source>
        <dbReference type="SAM" id="SignalP"/>
    </source>
</evidence>
<dbReference type="OrthoDB" id="10361263at2759"/>